<name>A0A0F9NX68_9ZZZZ</name>
<comment type="caution">
    <text evidence="1">The sequence shown here is derived from an EMBL/GenBank/DDBJ whole genome shotgun (WGS) entry which is preliminary data.</text>
</comment>
<evidence type="ECO:0000313" key="1">
    <source>
        <dbReference type="EMBL" id="KKM85827.1"/>
    </source>
</evidence>
<proteinExistence type="predicted"/>
<gene>
    <name evidence="1" type="ORF">LCGC14_1285170</name>
</gene>
<accession>A0A0F9NX68</accession>
<dbReference type="AlphaFoldDB" id="A0A0F9NX68"/>
<sequence length="30" mass="3464">MKSELLVSLEELNNFYNNKLITIQGIVKVI</sequence>
<dbReference type="EMBL" id="LAZR01007349">
    <property type="protein sequence ID" value="KKM85827.1"/>
    <property type="molecule type" value="Genomic_DNA"/>
</dbReference>
<protein>
    <submittedName>
        <fullName evidence="1">Uncharacterized protein</fullName>
    </submittedName>
</protein>
<reference evidence="1" key="1">
    <citation type="journal article" date="2015" name="Nature">
        <title>Complex archaea that bridge the gap between prokaryotes and eukaryotes.</title>
        <authorList>
            <person name="Spang A."/>
            <person name="Saw J.H."/>
            <person name="Jorgensen S.L."/>
            <person name="Zaremba-Niedzwiedzka K."/>
            <person name="Martijn J."/>
            <person name="Lind A.E."/>
            <person name="van Eijk R."/>
            <person name="Schleper C."/>
            <person name="Guy L."/>
            <person name="Ettema T.J."/>
        </authorList>
    </citation>
    <scope>NUCLEOTIDE SEQUENCE</scope>
</reference>
<organism evidence="1">
    <name type="scientific">marine sediment metagenome</name>
    <dbReference type="NCBI Taxonomy" id="412755"/>
    <lineage>
        <taxon>unclassified sequences</taxon>
        <taxon>metagenomes</taxon>
        <taxon>ecological metagenomes</taxon>
    </lineage>
</organism>